<dbReference type="SUPFAM" id="SSF64307">
    <property type="entry name" value="SirA-like"/>
    <property type="match status" value="1"/>
</dbReference>
<evidence type="ECO:0000259" key="2">
    <source>
        <dbReference type="PROSITE" id="PS01148"/>
    </source>
</evidence>
<feature type="domain" description="UPF0033" evidence="2">
    <location>
        <begin position="17"/>
        <end position="41"/>
    </location>
</feature>
<proteinExistence type="inferred from homology"/>
<dbReference type="GO" id="GO:0016740">
    <property type="term" value="F:transferase activity"/>
    <property type="evidence" value="ECO:0007669"/>
    <property type="project" value="UniProtKB-KW"/>
</dbReference>
<dbReference type="Gene3D" id="3.30.110.40">
    <property type="entry name" value="TusA-like domain"/>
    <property type="match status" value="1"/>
</dbReference>
<dbReference type="EC" id="2.8.1.-" evidence="3"/>
<dbReference type="InterPro" id="IPR001455">
    <property type="entry name" value="TusA-like"/>
</dbReference>
<keyword evidence="3" id="KW-0808">Transferase</keyword>
<sequence>MSDVKTAPDGLTPIAVLDAKGLSCPMPLLRTKKEIGKIKTGEILQIDGTDPGSRNDIPGWCSRSGHEYLGEKEQTGYISFFVQKG</sequence>
<keyword evidence="4" id="KW-1185">Reference proteome</keyword>
<evidence type="ECO:0000313" key="3">
    <source>
        <dbReference type="EMBL" id="TAA74820.1"/>
    </source>
</evidence>
<name>A0A521G1B9_9BACT</name>
<dbReference type="PANTHER" id="PTHR33279">
    <property type="entry name" value="SULFUR CARRIER PROTEIN YEDF-RELATED"/>
    <property type="match status" value="1"/>
</dbReference>
<organism evidence="3 4">
    <name type="scientific">Candidatus Electronema aureum</name>
    <dbReference type="NCBI Taxonomy" id="2005002"/>
    <lineage>
        <taxon>Bacteria</taxon>
        <taxon>Pseudomonadati</taxon>
        <taxon>Thermodesulfobacteriota</taxon>
        <taxon>Desulfobulbia</taxon>
        <taxon>Desulfobulbales</taxon>
        <taxon>Desulfobulbaceae</taxon>
        <taxon>Candidatus Electronema</taxon>
    </lineage>
</organism>
<reference evidence="3" key="1">
    <citation type="submission" date="2017-07" db="EMBL/GenBank/DDBJ databases">
        <title>The cable genome - Insights into the physiology and evolution of filamentous bacteria capable of sulfide oxidation via long distance electron transfer.</title>
        <authorList>
            <person name="Thorup C."/>
            <person name="Bjerg J.T."/>
            <person name="Schreiber L."/>
            <person name="Nielsen L.P."/>
            <person name="Kjeldsen K.U."/>
            <person name="Boesen T."/>
            <person name="Boggild A."/>
            <person name="Meysman F."/>
            <person name="Geelhoed J."/>
            <person name="Schramm A."/>
        </authorList>
    </citation>
    <scope>NUCLEOTIDE SEQUENCE [LARGE SCALE GENOMIC DNA]</scope>
    <source>
        <strain evidence="3">GS</strain>
    </source>
</reference>
<dbReference type="PROSITE" id="PS01148">
    <property type="entry name" value="UPF0033"/>
    <property type="match status" value="1"/>
</dbReference>
<protein>
    <submittedName>
        <fullName evidence="3">tRNA 2-thiouridine synthesizing protein A</fullName>
        <ecNumber evidence="3">2.8.1.-</ecNumber>
    </submittedName>
</protein>
<dbReference type="EMBL" id="NQJD01000017">
    <property type="protein sequence ID" value="TAA74820.1"/>
    <property type="molecule type" value="Genomic_DNA"/>
</dbReference>
<comment type="similarity">
    <text evidence="1">Belongs to the sulfur carrier protein TusA family.</text>
</comment>
<dbReference type="Pfam" id="PF01206">
    <property type="entry name" value="TusA"/>
    <property type="match status" value="1"/>
</dbReference>
<evidence type="ECO:0000256" key="1">
    <source>
        <dbReference type="ARBA" id="ARBA00008984"/>
    </source>
</evidence>
<accession>A0A521G1B9</accession>
<dbReference type="Proteomes" id="UP000316238">
    <property type="component" value="Unassembled WGS sequence"/>
</dbReference>
<dbReference type="AlphaFoldDB" id="A0A521G1B9"/>
<comment type="caution">
    <text evidence="3">The sequence shown here is derived from an EMBL/GenBank/DDBJ whole genome shotgun (WGS) entry which is preliminary data.</text>
</comment>
<dbReference type="CDD" id="cd00291">
    <property type="entry name" value="SirA_YedF_YeeD"/>
    <property type="match status" value="1"/>
</dbReference>
<dbReference type="PANTHER" id="PTHR33279:SF6">
    <property type="entry name" value="SULFUR CARRIER PROTEIN YEDF-RELATED"/>
    <property type="match status" value="1"/>
</dbReference>
<gene>
    <name evidence="3" type="ORF">CDV28_11756</name>
</gene>
<evidence type="ECO:0000313" key="4">
    <source>
        <dbReference type="Proteomes" id="UP000316238"/>
    </source>
</evidence>
<dbReference type="InterPro" id="IPR036868">
    <property type="entry name" value="TusA-like_sf"/>
</dbReference>